<dbReference type="InterPro" id="IPR007715">
    <property type="entry name" value="Coq4"/>
</dbReference>
<sequence length="297" mass="33694">PPCLPFFLDDDDSPPCAADFGGFFAFSVPLSLAGAPPRSEPHSITLTFSGAAEYVTPSSSQRKKLYETHIPIPLRQKVFLAAGSAVTALSNPLRGDMVATLGETTGHLFLERMRDRMLEDPMGRRILRERPVVNSQTIDLDRLRALPNRTFGREYTRWLDTQGVSPDTREPVRYVDSDELAYVMRRYRESHDFAHTLTGLGVTVESELALKWFEWAQMGLPMTALASLFGPLRLTSEERNRLFTRYVPWAVQCAVGSKFLMNVYFEKWFEKPLEEVRRELGIYLPEVPENDGFSPAL</sequence>
<evidence type="ECO:0000256" key="1">
    <source>
        <dbReference type="ARBA" id="ARBA00022688"/>
    </source>
</evidence>
<dbReference type="EMBL" id="RBNI01004059">
    <property type="protein sequence ID" value="RUP47834.1"/>
    <property type="molecule type" value="Genomic_DNA"/>
</dbReference>
<dbReference type="GO" id="GO:0006744">
    <property type="term" value="P:ubiquinone biosynthetic process"/>
    <property type="evidence" value="ECO:0007669"/>
    <property type="project" value="UniProtKB-KW"/>
</dbReference>
<keyword evidence="1" id="KW-0831">Ubiquinone biosynthesis</keyword>
<comment type="caution">
    <text evidence="7">The sequence shown here is derived from an EMBL/GenBank/DDBJ whole genome shotgun (WGS) entry which is preliminary data.</text>
</comment>
<dbReference type="AlphaFoldDB" id="A0A433DAE1"/>
<organism evidence="7 8">
    <name type="scientific">Jimgerdemannia flammicorona</name>
    <dbReference type="NCBI Taxonomy" id="994334"/>
    <lineage>
        <taxon>Eukaryota</taxon>
        <taxon>Fungi</taxon>
        <taxon>Fungi incertae sedis</taxon>
        <taxon>Mucoromycota</taxon>
        <taxon>Mucoromycotina</taxon>
        <taxon>Endogonomycetes</taxon>
        <taxon>Endogonales</taxon>
        <taxon>Endogonaceae</taxon>
        <taxon>Jimgerdemannia</taxon>
    </lineage>
</organism>
<evidence type="ECO:0000313" key="7">
    <source>
        <dbReference type="EMBL" id="RUP47834.1"/>
    </source>
</evidence>
<dbReference type="Pfam" id="PF05019">
    <property type="entry name" value="Coq4"/>
    <property type="match status" value="1"/>
</dbReference>
<dbReference type="Proteomes" id="UP000268093">
    <property type="component" value="Unassembled WGS sequence"/>
</dbReference>
<evidence type="ECO:0000313" key="8">
    <source>
        <dbReference type="Proteomes" id="UP000268093"/>
    </source>
</evidence>
<accession>A0A433DAE1</accession>
<dbReference type="GO" id="GO:0016829">
    <property type="term" value="F:lyase activity"/>
    <property type="evidence" value="ECO:0007669"/>
    <property type="project" value="UniProtKB-KW"/>
</dbReference>
<keyword evidence="8" id="KW-1185">Reference proteome</keyword>
<evidence type="ECO:0000256" key="2">
    <source>
        <dbReference type="ARBA" id="ARBA00022792"/>
    </source>
</evidence>
<dbReference type="InterPro" id="IPR027540">
    <property type="entry name" value="Coq4_euk"/>
</dbReference>
<evidence type="ECO:0000256" key="3">
    <source>
        <dbReference type="ARBA" id="ARBA00023128"/>
    </source>
</evidence>
<evidence type="ECO:0000256" key="4">
    <source>
        <dbReference type="ARBA" id="ARBA00023136"/>
    </source>
</evidence>
<keyword evidence="2" id="KW-0999">Mitochondrion inner membrane</keyword>
<dbReference type="HAMAP" id="MF_03111">
    <property type="entry name" value="Coq4"/>
    <property type="match status" value="1"/>
</dbReference>
<dbReference type="PANTHER" id="PTHR12922:SF7">
    <property type="entry name" value="UBIQUINONE BIOSYNTHESIS PROTEIN COQ4 HOMOLOG, MITOCHONDRIAL"/>
    <property type="match status" value="1"/>
</dbReference>
<keyword evidence="5" id="KW-0456">Lyase</keyword>
<protein>
    <recommendedName>
        <fullName evidence="6">4-hydroxy-3-methoxy-5-polyprenylbenzoate decarboxylase</fullName>
    </recommendedName>
</protein>
<evidence type="ECO:0000256" key="5">
    <source>
        <dbReference type="ARBA" id="ARBA00023239"/>
    </source>
</evidence>
<reference evidence="7 8" key="1">
    <citation type="journal article" date="2018" name="New Phytol.">
        <title>Phylogenomics of Endogonaceae and evolution of mycorrhizas within Mucoromycota.</title>
        <authorList>
            <person name="Chang Y."/>
            <person name="Desiro A."/>
            <person name="Na H."/>
            <person name="Sandor L."/>
            <person name="Lipzen A."/>
            <person name="Clum A."/>
            <person name="Barry K."/>
            <person name="Grigoriev I.V."/>
            <person name="Martin F.M."/>
            <person name="Stajich J.E."/>
            <person name="Smith M.E."/>
            <person name="Bonito G."/>
            <person name="Spatafora J.W."/>
        </authorList>
    </citation>
    <scope>NUCLEOTIDE SEQUENCE [LARGE SCALE GENOMIC DNA]</scope>
    <source>
        <strain evidence="7 8">GMNB39</strain>
    </source>
</reference>
<keyword evidence="3" id="KW-0496">Mitochondrion</keyword>
<dbReference type="GO" id="GO:0005743">
    <property type="term" value="C:mitochondrial inner membrane"/>
    <property type="evidence" value="ECO:0007669"/>
    <property type="project" value="InterPro"/>
</dbReference>
<feature type="non-terminal residue" evidence="7">
    <location>
        <position position="1"/>
    </location>
</feature>
<evidence type="ECO:0000256" key="6">
    <source>
        <dbReference type="ARBA" id="ARBA00081568"/>
    </source>
</evidence>
<dbReference type="PANTHER" id="PTHR12922">
    <property type="entry name" value="UBIQUINONE BIOSYNTHESIS PROTEIN"/>
    <property type="match status" value="1"/>
</dbReference>
<name>A0A433DAE1_9FUNG</name>
<feature type="non-terminal residue" evidence="7">
    <location>
        <position position="297"/>
    </location>
</feature>
<proteinExistence type="inferred from homology"/>
<keyword evidence="4" id="KW-0472">Membrane</keyword>
<gene>
    <name evidence="7" type="ORF">BC936DRAFT_145287</name>
</gene>
<dbReference type="OrthoDB" id="4249at2759"/>